<dbReference type="PANTHER" id="PTHR12211">
    <property type="entry name" value="ENDOPLASMIC RETICULUM PROTEIN ERP29"/>
    <property type="match status" value="1"/>
</dbReference>
<dbReference type="EMBL" id="LJIG01016264">
    <property type="protein sequence ID" value="KRT81122.1"/>
    <property type="molecule type" value="Genomic_DNA"/>
</dbReference>
<comment type="caution">
    <text evidence="6">The sequence shown here is derived from an EMBL/GenBank/DDBJ whole genome shotgun (WGS) entry which is preliminary data.</text>
</comment>
<gene>
    <name evidence="6" type="ORF">AMK59_5402</name>
</gene>
<dbReference type="SUPFAM" id="SSF47933">
    <property type="entry name" value="ERP29 C domain-like"/>
    <property type="match status" value="1"/>
</dbReference>
<dbReference type="SUPFAM" id="SSF52833">
    <property type="entry name" value="Thioredoxin-like"/>
    <property type="match status" value="1"/>
</dbReference>
<dbReference type="InterPro" id="IPR012883">
    <property type="entry name" value="ERp29_N"/>
</dbReference>
<proteinExistence type="predicted"/>
<accession>A0A0T6B1A6</accession>
<dbReference type="Gene3D" id="1.20.1150.12">
    <property type="entry name" value="Endoplasmic reticulum resident protein 29, C-terminal domain"/>
    <property type="match status" value="1"/>
</dbReference>
<feature type="domain" description="Endoplasmic reticulum resident protein 29 C-terminal" evidence="4">
    <location>
        <begin position="144"/>
        <end position="236"/>
    </location>
</feature>
<dbReference type="InterPro" id="IPR036249">
    <property type="entry name" value="Thioredoxin-like_sf"/>
</dbReference>
<evidence type="ECO:0000256" key="2">
    <source>
        <dbReference type="ARBA" id="ARBA00022824"/>
    </source>
</evidence>
<evidence type="ECO:0000256" key="3">
    <source>
        <dbReference type="SAM" id="SignalP"/>
    </source>
</evidence>
<feature type="chain" id="PRO_5006668277" description="Endoplasmic reticulum resident protein 29" evidence="3">
    <location>
        <begin position="20"/>
        <end position="243"/>
    </location>
</feature>
<evidence type="ECO:0000313" key="7">
    <source>
        <dbReference type="Proteomes" id="UP000051574"/>
    </source>
</evidence>
<keyword evidence="2" id="KW-0256">Endoplasmic reticulum</keyword>
<dbReference type="FunFam" id="1.20.1150.12:FF:000001">
    <property type="entry name" value="Endoplasmic reticulum resident protein 29"/>
    <property type="match status" value="1"/>
</dbReference>
<dbReference type="AlphaFoldDB" id="A0A0T6B1A6"/>
<dbReference type="InterPro" id="IPR016855">
    <property type="entry name" value="ERp29"/>
</dbReference>
<keyword evidence="7" id="KW-1185">Reference proteome</keyword>
<dbReference type="OrthoDB" id="417262at2759"/>
<sequence length="243" mass="27765">MHFALFSVLIIGVISTTLACKGCVSLDEFNFEKIITKFKAVLVKFDIAYPYGDKHETFTKFAEEIISNKDFILAEVGVKDYGEKENEALAKKYGIKGKDDLPAVKLFLGSTTENINNFTATDFTVNNLRNFVRDNADMYIGLPGCLEHFDKLAVEFVNSPNKDEKLKEVTELSEKRPEQEKSTIKTYLTFMKKIIENGVKFVSQEKSRLNKIIKDGKLAEKKKDELSQRLNILHSFRVQKDEL</sequence>
<organism evidence="6 7">
    <name type="scientific">Oryctes borbonicus</name>
    <dbReference type="NCBI Taxonomy" id="1629725"/>
    <lineage>
        <taxon>Eukaryota</taxon>
        <taxon>Metazoa</taxon>
        <taxon>Ecdysozoa</taxon>
        <taxon>Arthropoda</taxon>
        <taxon>Hexapoda</taxon>
        <taxon>Insecta</taxon>
        <taxon>Pterygota</taxon>
        <taxon>Neoptera</taxon>
        <taxon>Endopterygota</taxon>
        <taxon>Coleoptera</taxon>
        <taxon>Polyphaga</taxon>
        <taxon>Scarabaeiformia</taxon>
        <taxon>Scarabaeidae</taxon>
        <taxon>Dynastinae</taxon>
        <taxon>Oryctes</taxon>
    </lineage>
</organism>
<dbReference type="PANTHER" id="PTHR12211:SF0">
    <property type="entry name" value="ENDOPLASMIC RETICULUM RESIDENT PROTEIN 29"/>
    <property type="match status" value="1"/>
</dbReference>
<reference evidence="6 7" key="1">
    <citation type="submission" date="2015-09" db="EMBL/GenBank/DDBJ databases">
        <title>Draft genome of the scarab beetle Oryctes borbonicus.</title>
        <authorList>
            <person name="Meyer J.M."/>
            <person name="Markov G.V."/>
            <person name="Baskaran P."/>
            <person name="Herrmann M."/>
            <person name="Sommer R.J."/>
            <person name="Roedelsperger C."/>
        </authorList>
    </citation>
    <scope>NUCLEOTIDE SEQUENCE [LARGE SCALE GENOMIC DNA]</scope>
    <source>
        <strain evidence="6">OB123</strain>
        <tissue evidence="6">Whole animal</tissue>
    </source>
</reference>
<evidence type="ECO:0000256" key="1">
    <source>
        <dbReference type="ARBA" id="ARBA00014173"/>
    </source>
</evidence>
<feature type="signal peptide" evidence="3">
    <location>
        <begin position="1"/>
        <end position="19"/>
    </location>
</feature>
<evidence type="ECO:0000313" key="6">
    <source>
        <dbReference type="EMBL" id="KRT81122.1"/>
    </source>
</evidence>
<dbReference type="CDD" id="cd00238">
    <property type="entry name" value="ERp29c"/>
    <property type="match status" value="1"/>
</dbReference>
<feature type="domain" description="ERp29 N-terminal" evidence="5">
    <location>
        <begin position="19"/>
        <end position="143"/>
    </location>
</feature>
<evidence type="ECO:0000259" key="4">
    <source>
        <dbReference type="Pfam" id="PF07749"/>
    </source>
</evidence>
<dbReference type="Pfam" id="PF07749">
    <property type="entry name" value="ERp29"/>
    <property type="match status" value="1"/>
</dbReference>
<dbReference type="Pfam" id="PF07912">
    <property type="entry name" value="ERp29_N"/>
    <property type="match status" value="1"/>
</dbReference>
<dbReference type="GO" id="GO:0005788">
    <property type="term" value="C:endoplasmic reticulum lumen"/>
    <property type="evidence" value="ECO:0007669"/>
    <property type="project" value="InterPro"/>
</dbReference>
<dbReference type="Proteomes" id="UP000051574">
    <property type="component" value="Unassembled WGS sequence"/>
</dbReference>
<name>A0A0T6B1A6_9SCAR</name>
<evidence type="ECO:0000259" key="5">
    <source>
        <dbReference type="Pfam" id="PF07912"/>
    </source>
</evidence>
<protein>
    <recommendedName>
        <fullName evidence="1">Endoplasmic reticulum resident protein 29</fullName>
    </recommendedName>
</protein>
<dbReference type="InterPro" id="IPR036356">
    <property type="entry name" value="ERp29_C_sf"/>
</dbReference>
<dbReference type="Gene3D" id="3.40.30.10">
    <property type="entry name" value="Glutaredoxin"/>
    <property type="match status" value="1"/>
</dbReference>
<keyword evidence="3" id="KW-0732">Signal</keyword>
<dbReference type="GO" id="GO:0009306">
    <property type="term" value="P:protein secretion"/>
    <property type="evidence" value="ECO:0007669"/>
    <property type="project" value="InterPro"/>
</dbReference>
<dbReference type="FunFam" id="3.40.30.10:FF:000133">
    <property type="entry name" value="Endoplasmic reticulum resident protein 29"/>
    <property type="match status" value="1"/>
</dbReference>
<dbReference type="InterPro" id="IPR011679">
    <property type="entry name" value="ERp29_C"/>
</dbReference>